<dbReference type="AlphaFoldDB" id="A0A251XA63"/>
<dbReference type="Pfam" id="PF00691">
    <property type="entry name" value="OmpA"/>
    <property type="match status" value="1"/>
</dbReference>
<dbReference type="PRINTS" id="PR01021">
    <property type="entry name" value="OMPADOMAIN"/>
</dbReference>
<comment type="subcellular location">
    <subcellularLocation>
        <location evidence="1">Cell outer membrane</location>
    </subcellularLocation>
</comment>
<comment type="caution">
    <text evidence="6">The sequence shown here is derived from an EMBL/GenBank/DDBJ whole genome shotgun (WGS) entry which is preliminary data.</text>
</comment>
<dbReference type="EMBL" id="MSLT01000006">
    <property type="protein sequence ID" value="OUD15322.1"/>
    <property type="molecule type" value="Genomic_DNA"/>
</dbReference>
<dbReference type="InterPro" id="IPR050330">
    <property type="entry name" value="Bact_OuterMem_StrucFunc"/>
</dbReference>
<dbReference type="OrthoDB" id="6195779at2"/>
<dbReference type="PANTHER" id="PTHR30329:SF21">
    <property type="entry name" value="LIPOPROTEIN YIAD-RELATED"/>
    <property type="match status" value="1"/>
</dbReference>
<keyword evidence="3" id="KW-0998">Cell outer membrane</keyword>
<sequence>MSLNNQPFLTPLFLTILLLATLTGCVTQSTKPEGDPSAVLEGGIQTERGIYVSYKNEVLFRLNSARVLPAGRESIEKVALYLKANPENPILVEGHTDDLGAEDYNAVLSKRRADAVRQVLIEYGIEPERISTMGYGESRPMAGNDTPEGRAKNRRVEIIILNP</sequence>
<dbReference type="PRINTS" id="PR01023">
    <property type="entry name" value="NAFLGMOTY"/>
</dbReference>
<evidence type="ECO:0000313" key="7">
    <source>
        <dbReference type="Proteomes" id="UP000194798"/>
    </source>
</evidence>
<dbReference type="InterPro" id="IPR006665">
    <property type="entry name" value="OmpA-like"/>
</dbReference>
<evidence type="ECO:0000259" key="5">
    <source>
        <dbReference type="PROSITE" id="PS51123"/>
    </source>
</evidence>
<dbReference type="RefSeq" id="WP_086486916.1">
    <property type="nucleotide sequence ID" value="NZ_MSLT01000006.1"/>
</dbReference>
<keyword evidence="2 4" id="KW-0472">Membrane</keyword>
<gene>
    <name evidence="6" type="ORF">TPSD3_01985</name>
</gene>
<dbReference type="InterPro" id="IPR036737">
    <property type="entry name" value="OmpA-like_sf"/>
</dbReference>
<evidence type="ECO:0000256" key="3">
    <source>
        <dbReference type="ARBA" id="ARBA00023237"/>
    </source>
</evidence>
<evidence type="ECO:0000313" key="6">
    <source>
        <dbReference type="EMBL" id="OUD15322.1"/>
    </source>
</evidence>
<dbReference type="Proteomes" id="UP000194798">
    <property type="component" value="Unassembled WGS sequence"/>
</dbReference>
<dbReference type="CDD" id="cd07185">
    <property type="entry name" value="OmpA_C-like"/>
    <property type="match status" value="1"/>
</dbReference>
<protein>
    <recommendedName>
        <fullName evidence="5">OmpA-like domain-containing protein</fullName>
    </recommendedName>
</protein>
<proteinExistence type="predicted"/>
<evidence type="ECO:0000256" key="1">
    <source>
        <dbReference type="ARBA" id="ARBA00004442"/>
    </source>
</evidence>
<keyword evidence="7" id="KW-1185">Reference proteome</keyword>
<evidence type="ECO:0000256" key="2">
    <source>
        <dbReference type="ARBA" id="ARBA00023136"/>
    </source>
</evidence>
<accession>A0A251XA63</accession>
<dbReference type="SUPFAM" id="SSF103088">
    <property type="entry name" value="OmpA-like"/>
    <property type="match status" value="1"/>
</dbReference>
<dbReference type="PANTHER" id="PTHR30329">
    <property type="entry name" value="STATOR ELEMENT OF FLAGELLAR MOTOR COMPLEX"/>
    <property type="match status" value="1"/>
</dbReference>
<reference evidence="6 7" key="1">
    <citation type="submission" date="2016-12" db="EMBL/GenBank/DDBJ databases">
        <title>Thioflexothrix psekupsii D3 genome sequencing and assembly.</title>
        <authorList>
            <person name="Fomenkov A."/>
            <person name="Vincze T."/>
            <person name="Grabovich M."/>
            <person name="Anton B.P."/>
            <person name="Dubinina G."/>
            <person name="Orlova M."/>
            <person name="Belousova E."/>
            <person name="Roberts R.J."/>
        </authorList>
    </citation>
    <scope>NUCLEOTIDE SEQUENCE [LARGE SCALE GENOMIC DNA]</scope>
    <source>
        <strain evidence="6">D3</strain>
    </source>
</reference>
<evidence type="ECO:0000256" key="4">
    <source>
        <dbReference type="PROSITE-ProRule" id="PRU00473"/>
    </source>
</evidence>
<feature type="domain" description="OmpA-like" evidence="5">
    <location>
        <begin position="47"/>
        <end position="163"/>
    </location>
</feature>
<organism evidence="6 7">
    <name type="scientific">Thioflexithrix psekupsensis</name>
    <dbReference type="NCBI Taxonomy" id="1570016"/>
    <lineage>
        <taxon>Bacteria</taxon>
        <taxon>Pseudomonadati</taxon>
        <taxon>Pseudomonadota</taxon>
        <taxon>Gammaproteobacteria</taxon>
        <taxon>Thiotrichales</taxon>
        <taxon>Thioflexithrix</taxon>
    </lineage>
</organism>
<name>A0A251XA63_9GAMM</name>
<dbReference type="InterPro" id="IPR006664">
    <property type="entry name" value="OMP_bac"/>
</dbReference>
<dbReference type="GO" id="GO:0009279">
    <property type="term" value="C:cell outer membrane"/>
    <property type="evidence" value="ECO:0007669"/>
    <property type="project" value="UniProtKB-SubCell"/>
</dbReference>
<dbReference type="PROSITE" id="PS51123">
    <property type="entry name" value="OMPA_2"/>
    <property type="match status" value="1"/>
</dbReference>
<dbReference type="Gene3D" id="3.30.1330.60">
    <property type="entry name" value="OmpA-like domain"/>
    <property type="match status" value="1"/>
</dbReference>